<dbReference type="EMBL" id="LR862142">
    <property type="protein sequence ID" value="CAD1822860.1"/>
    <property type="molecule type" value="Genomic_DNA"/>
</dbReference>
<gene>
    <name evidence="2" type="ORF">CB5_LOCUS6071</name>
</gene>
<dbReference type="Pfam" id="PF05131">
    <property type="entry name" value="Pep3_Vps18"/>
    <property type="match status" value="1"/>
</dbReference>
<name>A0A6V7NWB9_ANACO</name>
<dbReference type="InterPro" id="IPR007810">
    <property type="entry name" value="Pep3/Vps18_beta-prop"/>
</dbReference>
<sequence length="106" mass="11941">MVVAFVAKEEQRDDARQAELHFFIKQRRAKHFGWLSGAGIYHGDLNFGAQHSSVTGDENFVENKGLLDCSKLGELDEGIKPRSFAVSEYHFLLLIGDKVKVCVYLP</sequence>
<proteinExistence type="predicted"/>
<feature type="domain" description="Pep3/Vps18 beta-propeller" evidence="1">
    <location>
        <begin position="12"/>
        <end position="101"/>
    </location>
</feature>
<dbReference type="AlphaFoldDB" id="A0A6V7NWB9"/>
<protein>
    <recommendedName>
        <fullName evidence="1">Pep3/Vps18 beta-propeller domain-containing protein</fullName>
    </recommendedName>
</protein>
<evidence type="ECO:0000313" key="2">
    <source>
        <dbReference type="EMBL" id="CAD1822860.1"/>
    </source>
</evidence>
<evidence type="ECO:0000259" key="1">
    <source>
        <dbReference type="Pfam" id="PF05131"/>
    </source>
</evidence>
<organism evidence="2">
    <name type="scientific">Ananas comosus var. bracteatus</name>
    <name type="common">red pineapple</name>
    <dbReference type="NCBI Taxonomy" id="296719"/>
    <lineage>
        <taxon>Eukaryota</taxon>
        <taxon>Viridiplantae</taxon>
        <taxon>Streptophyta</taxon>
        <taxon>Embryophyta</taxon>
        <taxon>Tracheophyta</taxon>
        <taxon>Spermatophyta</taxon>
        <taxon>Magnoliopsida</taxon>
        <taxon>Liliopsida</taxon>
        <taxon>Poales</taxon>
        <taxon>Bromeliaceae</taxon>
        <taxon>Bromelioideae</taxon>
        <taxon>Ananas</taxon>
    </lineage>
</organism>
<reference evidence="2" key="1">
    <citation type="submission" date="2020-07" db="EMBL/GenBank/DDBJ databases">
        <authorList>
            <person name="Lin J."/>
        </authorList>
    </citation>
    <scope>NUCLEOTIDE SEQUENCE</scope>
</reference>
<accession>A0A6V7NWB9</accession>